<gene>
    <name evidence="14" type="primary">purB</name>
    <name evidence="14" type="ORF">HMPREF9220_1371</name>
</gene>
<dbReference type="InterPro" id="IPR019468">
    <property type="entry name" value="AdenyloSucc_lyase_C"/>
</dbReference>
<dbReference type="eggNOG" id="COG0015">
    <property type="taxonomic scope" value="Bacteria"/>
</dbReference>
<dbReference type="GO" id="GO:0006189">
    <property type="term" value="P:'de novo' IMP biosynthetic process"/>
    <property type="evidence" value="ECO:0007669"/>
    <property type="project" value="UniProtKB-UniPathway"/>
</dbReference>
<sequence>MIERYTKEEMGAVWSEKNEWQMMLDVEIAACEANAKLGRIPKEAVDVIKKKAKFDVERIHEIDREVNHDIIAFLTCVGENVGDEAKYIHMGLTSTDVKDTGINLQVKKASEILLKDLEELKEVLKRRAIEFKYTPSIGRTHGVHAEPTTFGLKILLWYSQTLRNIERMKCAAEDMRVGKLSGAVGTYADIDPFVEKYVCEKLGLKVEPVSTQVVQRDHHAQYVTTLAIIASSLAQIALEIRNLQRTEVREVEEYFSKKQKGSSAMPHKRNPVRSERICGMARLIQGYVVPALEDVPLWHERDISHSSVERVILPDATTALDYILKETTKLIDKLLVYPEKMKEDLNLTGGLIYSPRILLALVEKGAYRDTAYRWVQRNAMKRWIDGEDFYENLCKDEDIKKYLTNEEIKACFDEKPMLKHVDTIFARYGL</sequence>
<dbReference type="AlphaFoldDB" id="E4L778"/>
<evidence type="ECO:0000256" key="3">
    <source>
        <dbReference type="ARBA" id="ARBA00008273"/>
    </source>
</evidence>
<dbReference type="Gene3D" id="1.10.275.10">
    <property type="entry name" value="Fumarase/aspartase (N-terminal domain)"/>
    <property type="match status" value="1"/>
</dbReference>
<comment type="pathway">
    <text evidence="1 12">Purine metabolism; IMP biosynthesis via de novo pathway; 5-amino-1-(5-phospho-D-ribosyl)imidazole-4-carboxamide from 5-amino-1-(5-phospho-D-ribosyl)imidazole-4-carboxylate: step 2/2.</text>
</comment>
<dbReference type="InterPro" id="IPR024083">
    <property type="entry name" value="Fumarase/histidase_N"/>
</dbReference>
<evidence type="ECO:0000256" key="5">
    <source>
        <dbReference type="ARBA" id="ARBA00017058"/>
    </source>
</evidence>
<dbReference type="InterPro" id="IPR020557">
    <property type="entry name" value="Fumarate_lyase_CS"/>
</dbReference>
<protein>
    <recommendedName>
        <fullName evidence="5 11">Adenylosuccinate lyase</fullName>
        <shortName evidence="12">ASL</shortName>
        <ecNumber evidence="4 11">4.3.2.2</ecNumber>
    </recommendedName>
    <alternativeName>
        <fullName evidence="9 12">Adenylosuccinase</fullName>
    </alternativeName>
</protein>
<dbReference type="Gene3D" id="1.10.40.30">
    <property type="entry name" value="Fumarase/aspartase (C-terminal domain)"/>
    <property type="match status" value="1"/>
</dbReference>
<evidence type="ECO:0000256" key="6">
    <source>
        <dbReference type="ARBA" id="ARBA00022755"/>
    </source>
</evidence>
<feature type="domain" description="Adenylosuccinate lyase C-terminal" evidence="13">
    <location>
        <begin position="349"/>
        <end position="429"/>
    </location>
</feature>
<dbReference type="GO" id="GO:0004018">
    <property type="term" value="F:N6-(1,2-dicarboxyethyl)AMP AMP-lyase (fumarate-forming) activity"/>
    <property type="evidence" value="ECO:0007669"/>
    <property type="project" value="UniProtKB-UniRule"/>
</dbReference>
<dbReference type="UniPathway" id="UPA00074">
    <property type="reaction ID" value="UER00132"/>
</dbReference>
<evidence type="ECO:0000256" key="2">
    <source>
        <dbReference type="ARBA" id="ARBA00004734"/>
    </source>
</evidence>
<evidence type="ECO:0000256" key="4">
    <source>
        <dbReference type="ARBA" id="ARBA00012339"/>
    </source>
</evidence>
<organism evidence="14 15">
    <name type="scientific">Dialister micraerophilus UPII 345-E</name>
    <dbReference type="NCBI Taxonomy" id="910314"/>
    <lineage>
        <taxon>Bacteria</taxon>
        <taxon>Bacillati</taxon>
        <taxon>Bacillota</taxon>
        <taxon>Negativicutes</taxon>
        <taxon>Veillonellales</taxon>
        <taxon>Veillonellaceae</taxon>
        <taxon>Dialister</taxon>
    </lineage>
</organism>
<evidence type="ECO:0000313" key="15">
    <source>
        <dbReference type="Proteomes" id="UP000004594"/>
    </source>
</evidence>
<dbReference type="PANTHER" id="PTHR43172">
    <property type="entry name" value="ADENYLOSUCCINATE LYASE"/>
    <property type="match status" value="1"/>
</dbReference>
<dbReference type="Gene3D" id="1.20.200.10">
    <property type="entry name" value="Fumarase/aspartase (Central domain)"/>
    <property type="match status" value="1"/>
</dbReference>
<dbReference type="RefSeq" id="WP_007553688.1">
    <property type="nucleotide sequence ID" value="NZ_AENT01000001.1"/>
</dbReference>
<dbReference type="PRINTS" id="PR00145">
    <property type="entry name" value="ARGSUCLYASE"/>
</dbReference>
<accession>E4L778</accession>
<dbReference type="GO" id="GO:0005829">
    <property type="term" value="C:cytosol"/>
    <property type="evidence" value="ECO:0007669"/>
    <property type="project" value="TreeGrafter"/>
</dbReference>
<dbReference type="InterPro" id="IPR000362">
    <property type="entry name" value="Fumarate_lyase_fam"/>
</dbReference>
<dbReference type="UniPathway" id="UPA00075">
    <property type="reaction ID" value="UER00336"/>
</dbReference>
<dbReference type="SUPFAM" id="SSF48557">
    <property type="entry name" value="L-aspartase-like"/>
    <property type="match status" value="1"/>
</dbReference>
<keyword evidence="7 12" id="KW-0456">Lyase</keyword>
<comment type="catalytic activity">
    <reaction evidence="10">
        <text>N(6)-(1,2-dicarboxyethyl)-AMP = fumarate + AMP</text>
        <dbReference type="Rhea" id="RHEA:16853"/>
        <dbReference type="ChEBI" id="CHEBI:29806"/>
        <dbReference type="ChEBI" id="CHEBI:57567"/>
        <dbReference type="ChEBI" id="CHEBI:456215"/>
        <dbReference type="EC" id="4.3.2.2"/>
    </reaction>
    <physiologicalReaction direction="left-to-right" evidence="10">
        <dbReference type="Rhea" id="RHEA:16854"/>
    </physiologicalReaction>
</comment>
<dbReference type="Pfam" id="PF00206">
    <property type="entry name" value="Lyase_1"/>
    <property type="match status" value="1"/>
</dbReference>
<evidence type="ECO:0000256" key="12">
    <source>
        <dbReference type="RuleBase" id="RU361172"/>
    </source>
</evidence>
<name>E4L778_9FIRM</name>
<dbReference type="InterPro" id="IPR004769">
    <property type="entry name" value="Pur_lyase"/>
</dbReference>
<dbReference type="EMBL" id="AENT01000001">
    <property type="protein sequence ID" value="EFR43351.1"/>
    <property type="molecule type" value="Genomic_DNA"/>
</dbReference>
<dbReference type="Pfam" id="PF10397">
    <property type="entry name" value="ADSL_C"/>
    <property type="match status" value="1"/>
</dbReference>
<comment type="pathway">
    <text evidence="2 12">Purine metabolism; AMP biosynthesis via de novo pathway; AMP from IMP: step 2/2.</text>
</comment>
<dbReference type="FunFam" id="1.10.40.30:FF:000007">
    <property type="entry name" value="Adenylosuccinate lyase"/>
    <property type="match status" value="1"/>
</dbReference>
<comment type="similarity">
    <text evidence="3 12">Belongs to the lyase 1 family. Adenylosuccinate lyase subfamily.</text>
</comment>
<dbReference type="Proteomes" id="UP000004594">
    <property type="component" value="Unassembled WGS sequence"/>
</dbReference>
<dbReference type="PANTHER" id="PTHR43172:SF1">
    <property type="entry name" value="ADENYLOSUCCINATE LYASE"/>
    <property type="match status" value="1"/>
</dbReference>
<dbReference type="InterPro" id="IPR022761">
    <property type="entry name" value="Fumarate_lyase_N"/>
</dbReference>
<evidence type="ECO:0000313" key="14">
    <source>
        <dbReference type="EMBL" id="EFR43351.1"/>
    </source>
</evidence>
<evidence type="ECO:0000256" key="11">
    <source>
        <dbReference type="NCBIfam" id="TIGR00928"/>
    </source>
</evidence>
<dbReference type="GO" id="GO:0044208">
    <property type="term" value="P:'de novo' AMP biosynthetic process"/>
    <property type="evidence" value="ECO:0007669"/>
    <property type="project" value="UniProtKB-UniPathway"/>
</dbReference>
<evidence type="ECO:0000256" key="1">
    <source>
        <dbReference type="ARBA" id="ARBA00004706"/>
    </source>
</evidence>
<proteinExistence type="inferred from homology"/>
<dbReference type="NCBIfam" id="TIGR00928">
    <property type="entry name" value="purB"/>
    <property type="match status" value="1"/>
</dbReference>
<dbReference type="GO" id="GO:0070626">
    <property type="term" value="F:(S)-2-(5-amino-1-(5-phospho-D-ribosyl)imidazole-4-carboxamido) succinate lyase (fumarate-forming) activity"/>
    <property type="evidence" value="ECO:0007669"/>
    <property type="project" value="TreeGrafter"/>
</dbReference>
<reference evidence="14 15" key="1">
    <citation type="submission" date="2010-11" db="EMBL/GenBank/DDBJ databases">
        <authorList>
            <person name="Durkin A.S."/>
            <person name="Madupu R."/>
            <person name="Torralba M."/>
            <person name="Gillis M."/>
            <person name="Methe B."/>
            <person name="Sutton G."/>
            <person name="Nelson K.E."/>
        </authorList>
    </citation>
    <scope>NUCLEOTIDE SEQUENCE [LARGE SCALE GENOMIC DNA]</scope>
    <source>
        <strain evidence="14 15">UPII 345-E</strain>
    </source>
</reference>
<dbReference type="PRINTS" id="PR00149">
    <property type="entry name" value="FUMRATELYASE"/>
</dbReference>
<comment type="caution">
    <text evidence="14">The sequence shown here is derived from an EMBL/GenBank/DDBJ whole genome shotgun (WGS) entry which is preliminary data.</text>
</comment>
<evidence type="ECO:0000256" key="7">
    <source>
        <dbReference type="ARBA" id="ARBA00023239"/>
    </source>
</evidence>
<comment type="catalytic activity">
    <reaction evidence="8">
        <text>(2S)-2-[5-amino-1-(5-phospho-beta-D-ribosyl)imidazole-4-carboxamido]succinate = 5-amino-1-(5-phospho-beta-D-ribosyl)imidazole-4-carboxamide + fumarate</text>
        <dbReference type="Rhea" id="RHEA:23920"/>
        <dbReference type="ChEBI" id="CHEBI:29806"/>
        <dbReference type="ChEBI" id="CHEBI:58443"/>
        <dbReference type="ChEBI" id="CHEBI:58475"/>
        <dbReference type="EC" id="4.3.2.2"/>
    </reaction>
    <physiologicalReaction direction="left-to-right" evidence="8">
        <dbReference type="Rhea" id="RHEA:23921"/>
    </physiologicalReaction>
</comment>
<keyword evidence="6 12" id="KW-0658">Purine biosynthesis</keyword>
<evidence type="ECO:0000256" key="9">
    <source>
        <dbReference type="ARBA" id="ARBA00030717"/>
    </source>
</evidence>
<dbReference type="PROSITE" id="PS00163">
    <property type="entry name" value="FUMARATE_LYASES"/>
    <property type="match status" value="1"/>
</dbReference>
<dbReference type="EC" id="4.3.2.2" evidence="4 11"/>
<evidence type="ECO:0000259" key="13">
    <source>
        <dbReference type="SMART" id="SM00998"/>
    </source>
</evidence>
<dbReference type="InterPro" id="IPR008948">
    <property type="entry name" value="L-Aspartase-like"/>
</dbReference>
<dbReference type="FunFam" id="1.20.200.10:FF:000008">
    <property type="entry name" value="Adenylosuccinate lyase"/>
    <property type="match status" value="1"/>
</dbReference>
<evidence type="ECO:0000256" key="10">
    <source>
        <dbReference type="ARBA" id="ARBA00049115"/>
    </source>
</evidence>
<dbReference type="CDD" id="cd01360">
    <property type="entry name" value="Adenylsuccinate_lyase_1"/>
    <property type="match status" value="1"/>
</dbReference>
<evidence type="ECO:0000256" key="8">
    <source>
        <dbReference type="ARBA" id="ARBA00024477"/>
    </source>
</evidence>
<dbReference type="SMART" id="SM00998">
    <property type="entry name" value="ADSL_C"/>
    <property type="match status" value="1"/>
</dbReference>
<dbReference type="OrthoDB" id="9768878at2"/>